<feature type="compositionally biased region" description="Low complexity" evidence="1">
    <location>
        <begin position="851"/>
        <end position="871"/>
    </location>
</feature>
<keyword evidence="3" id="KW-1185">Reference proteome</keyword>
<reference evidence="2 3" key="1">
    <citation type="journal article" date="2021" name="Elife">
        <title>Chloroplast acquisition without the gene transfer in kleptoplastic sea slugs, Plakobranchus ocellatus.</title>
        <authorList>
            <person name="Maeda T."/>
            <person name="Takahashi S."/>
            <person name="Yoshida T."/>
            <person name="Shimamura S."/>
            <person name="Takaki Y."/>
            <person name="Nagai Y."/>
            <person name="Toyoda A."/>
            <person name="Suzuki Y."/>
            <person name="Arimoto A."/>
            <person name="Ishii H."/>
            <person name="Satoh N."/>
            <person name="Nishiyama T."/>
            <person name="Hasebe M."/>
            <person name="Maruyama T."/>
            <person name="Minagawa J."/>
            <person name="Obokata J."/>
            <person name="Shigenobu S."/>
        </authorList>
    </citation>
    <scope>NUCLEOTIDE SEQUENCE [LARGE SCALE GENOMIC DNA]</scope>
</reference>
<feature type="region of interest" description="Disordered" evidence="1">
    <location>
        <begin position="550"/>
        <end position="582"/>
    </location>
</feature>
<feature type="compositionally biased region" description="Low complexity" evidence="1">
    <location>
        <begin position="765"/>
        <end position="776"/>
    </location>
</feature>
<evidence type="ECO:0008006" key="4">
    <source>
        <dbReference type="Google" id="ProtNLM"/>
    </source>
</evidence>
<dbReference type="AlphaFoldDB" id="A0AAV4GX22"/>
<evidence type="ECO:0000256" key="1">
    <source>
        <dbReference type="SAM" id="MobiDB-lite"/>
    </source>
</evidence>
<evidence type="ECO:0000313" key="2">
    <source>
        <dbReference type="EMBL" id="GFR90073.1"/>
    </source>
</evidence>
<feature type="region of interest" description="Disordered" evidence="1">
    <location>
        <begin position="756"/>
        <end position="871"/>
    </location>
</feature>
<protein>
    <recommendedName>
        <fullName evidence="4">VPS9 domain-containing protein</fullName>
    </recommendedName>
</protein>
<comment type="caution">
    <text evidence="2">The sequence shown here is derived from an EMBL/GenBank/DDBJ whole genome shotgun (WGS) entry which is preliminary data.</text>
</comment>
<dbReference type="Proteomes" id="UP000762676">
    <property type="component" value="Unassembled WGS sequence"/>
</dbReference>
<sequence length="1033" mass="116902">MYVYVTDRLCPGARDTDSMKVIIKFHNHTEIVENVSVDEKCFPLVGGVHPYPEASQQDSHLANQSSLWFKTLAIDCIFVDCDKSEVHWFPMVGDVNADVGVILRKSRPDHHESSFIMSVAKPLFEDAALYEMDPSLKGMMLTCSEAMRKLAQKKMGKPDFNRAIASILHVYILPSITFSPEDMYCLSRTRCLIEDRLNNAENMIKCVVESIDRLDTCLCTLRSNMLFRENLENEDYLHTCNRNFLRVFVKNLEEVLVNLNLGLEAQQSKVNWAKQHEDDDKVTELKVTRDEMHTEIVKLIRVREAIRNVTVRKDSLTPKTNKRRKKAVEVASCFHDVFVEVMRRLEAENKTLERLCQDKLNISAAREATMSAIMELENNNRVSERITKFEPEDFVDYSINTETGSKKSDLWPTFQERVSAILQKNSSKSRLVHLHGCEALSSRIDLALSEYNLAVSNGIRTKTQIGNKLSLGDPYVEMRSSSPNRRSRQLRSTACTYNDKICIHEATLNMSSLSINRSPQESNFESLQGAKNITDVEISQEEFVTNLDPSLQASDPEESCSETSAGASTGLLEPTPNLERNRHRHRINEKLALSSLLQSVEELKQAMQTHFREMVSSLIQELEEENDLGLDRADQKELLWKSYERIFMRNEVDRLTDLYDTLLRPGSQRTYSTLSTSPLQEILKEDKILQLFYGFPQTSPQPVDNPSSHYVSGAGTQFSMAKTLSEPSLDVRHCSIEDLYTLANADSSDIQKRFNLDSSEEDSDVPSSYDSSSSSFRTDEQSEGSLPRVQIHEFSDQRADPAKSSKSLSDLGQSSESSGHIGSSREDKQSEMSPDEILMIPGVEDVESNPASTALSKSSSKSQQFETSLSSTASSTSLNKIDISKPPKKLSREISVNSSQAVLSRLEMVLTPFRKSVGKCLEARSLMDKMRYMGRAIQGLNRQIFQLTEGEEQASCDDILSMLVLALCHMSEDVFIGLYVNVRMLMDIWPPFLDGTLWNCSLVNLYASYDFLFSHSVCEKSVRDYAGSLRIKF</sequence>
<dbReference type="EMBL" id="BMAT01001664">
    <property type="protein sequence ID" value="GFR90073.1"/>
    <property type="molecule type" value="Genomic_DNA"/>
</dbReference>
<name>A0AAV4GX22_9GAST</name>
<feature type="compositionally biased region" description="Basic and acidic residues" evidence="1">
    <location>
        <begin position="790"/>
        <end position="803"/>
    </location>
</feature>
<organism evidence="2 3">
    <name type="scientific">Elysia marginata</name>
    <dbReference type="NCBI Taxonomy" id="1093978"/>
    <lineage>
        <taxon>Eukaryota</taxon>
        <taxon>Metazoa</taxon>
        <taxon>Spiralia</taxon>
        <taxon>Lophotrochozoa</taxon>
        <taxon>Mollusca</taxon>
        <taxon>Gastropoda</taxon>
        <taxon>Heterobranchia</taxon>
        <taxon>Euthyneura</taxon>
        <taxon>Panpulmonata</taxon>
        <taxon>Sacoglossa</taxon>
        <taxon>Placobranchoidea</taxon>
        <taxon>Plakobranchidae</taxon>
        <taxon>Elysia</taxon>
    </lineage>
</organism>
<feature type="compositionally biased region" description="Low complexity" evidence="1">
    <location>
        <begin position="804"/>
        <end position="822"/>
    </location>
</feature>
<gene>
    <name evidence="2" type="ORF">ElyMa_000808400</name>
</gene>
<proteinExistence type="predicted"/>
<accession>A0AAV4GX22</accession>
<evidence type="ECO:0000313" key="3">
    <source>
        <dbReference type="Proteomes" id="UP000762676"/>
    </source>
</evidence>